<dbReference type="InterPro" id="IPR011990">
    <property type="entry name" value="TPR-like_helical_dom_sf"/>
</dbReference>
<evidence type="ECO:0000256" key="1">
    <source>
        <dbReference type="ARBA" id="ARBA00004922"/>
    </source>
</evidence>
<feature type="domain" description="O-GlcNAc transferase C-terminal" evidence="9">
    <location>
        <begin position="212"/>
        <end position="372"/>
    </location>
</feature>
<keyword evidence="7 8" id="KW-0802">TPR repeat</keyword>
<keyword evidence="6" id="KW-0677">Repeat</keyword>
<comment type="caution">
    <text evidence="10">The sequence shown here is derived from an EMBL/GenBank/DDBJ whole genome shotgun (WGS) entry which is preliminary data.</text>
</comment>
<feature type="repeat" description="TPR" evidence="8">
    <location>
        <begin position="43"/>
        <end position="76"/>
    </location>
</feature>
<dbReference type="AlphaFoldDB" id="A0A178MTC7"/>
<dbReference type="SUPFAM" id="SSF53756">
    <property type="entry name" value="UDP-Glycosyltransferase/glycogen phosphorylase"/>
    <property type="match status" value="1"/>
</dbReference>
<dbReference type="EMBL" id="LWQU01000126">
    <property type="protein sequence ID" value="OAN53081.1"/>
    <property type="molecule type" value="Genomic_DNA"/>
</dbReference>
<dbReference type="InterPro" id="IPR051939">
    <property type="entry name" value="Glycosyltr_41/O-GlcNAc_trsf"/>
</dbReference>
<evidence type="ECO:0000256" key="4">
    <source>
        <dbReference type="ARBA" id="ARBA00022676"/>
    </source>
</evidence>
<evidence type="ECO:0000256" key="8">
    <source>
        <dbReference type="PROSITE-ProRule" id="PRU00339"/>
    </source>
</evidence>
<dbReference type="STRING" id="1437059.A6A05_09960"/>
<dbReference type="SMART" id="SM00028">
    <property type="entry name" value="TPR"/>
    <property type="match status" value="5"/>
</dbReference>
<dbReference type="Gene3D" id="1.25.40.10">
    <property type="entry name" value="Tetratricopeptide repeat domain"/>
    <property type="match status" value="2"/>
</dbReference>
<evidence type="ECO:0000256" key="6">
    <source>
        <dbReference type="ARBA" id="ARBA00022737"/>
    </source>
</evidence>
<evidence type="ECO:0000259" key="9">
    <source>
        <dbReference type="Pfam" id="PF13844"/>
    </source>
</evidence>
<keyword evidence="4" id="KW-0328">Glycosyltransferase</keyword>
<evidence type="ECO:0000256" key="2">
    <source>
        <dbReference type="ARBA" id="ARBA00005386"/>
    </source>
</evidence>
<evidence type="ECO:0000313" key="11">
    <source>
        <dbReference type="Proteomes" id="UP000078543"/>
    </source>
</evidence>
<dbReference type="Pfam" id="PF13844">
    <property type="entry name" value="Glyco_transf_41"/>
    <property type="match status" value="2"/>
</dbReference>
<protein>
    <recommendedName>
        <fullName evidence="3">protein O-GlcNAc transferase</fullName>
        <ecNumber evidence="3">2.4.1.255</ecNumber>
    </recommendedName>
</protein>
<name>A0A178MTC7_9PROT</name>
<accession>A0A178MTC7</accession>
<feature type="domain" description="O-GlcNAc transferase C-terminal" evidence="9">
    <location>
        <begin position="394"/>
        <end position="574"/>
    </location>
</feature>
<gene>
    <name evidence="10" type="ORF">A6A05_09960</name>
</gene>
<comment type="similarity">
    <text evidence="2">Belongs to the glycosyltransferase 41 family. O-GlcNAc transferase subfamily.</text>
</comment>
<dbReference type="Gene3D" id="3.40.50.11380">
    <property type="match status" value="1"/>
</dbReference>
<dbReference type="GO" id="GO:0097363">
    <property type="term" value="F:protein O-acetylglucosaminyltransferase activity"/>
    <property type="evidence" value="ECO:0007669"/>
    <property type="project" value="UniProtKB-EC"/>
</dbReference>
<reference evidence="10 11" key="1">
    <citation type="submission" date="2016-04" db="EMBL/GenBank/DDBJ databases">
        <title>Draft genome sequence of freshwater magnetotactic bacteria Magnetospirillum marisnigri SP-1 and Magnetospirillum moscoviense BB-1.</title>
        <authorList>
            <person name="Koziaeva V."/>
            <person name="Dziuba M.V."/>
            <person name="Ivanov T.M."/>
            <person name="Kuznetsov B."/>
            <person name="Grouzdev D.S."/>
        </authorList>
    </citation>
    <scope>NUCLEOTIDE SEQUENCE [LARGE SCALE GENOMIC DNA]</scope>
    <source>
        <strain evidence="10 11">BB-1</strain>
    </source>
</reference>
<keyword evidence="11" id="KW-1185">Reference proteome</keyword>
<comment type="pathway">
    <text evidence="1">Protein modification; protein glycosylation.</text>
</comment>
<feature type="repeat" description="TPR" evidence="8">
    <location>
        <begin position="77"/>
        <end position="110"/>
    </location>
</feature>
<dbReference type="InterPro" id="IPR019734">
    <property type="entry name" value="TPR_rpt"/>
</dbReference>
<dbReference type="EC" id="2.4.1.255" evidence="3"/>
<evidence type="ECO:0000313" key="10">
    <source>
        <dbReference type="EMBL" id="OAN53081.1"/>
    </source>
</evidence>
<organism evidence="10 11">
    <name type="scientific">Magnetospirillum moscoviense</name>
    <dbReference type="NCBI Taxonomy" id="1437059"/>
    <lineage>
        <taxon>Bacteria</taxon>
        <taxon>Pseudomonadati</taxon>
        <taxon>Pseudomonadota</taxon>
        <taxon>Alphaproteobacteria</taxon>
        <taxon>Rhodospirillales</taxon>
        <taxon>Rhodospirillaceae</taxon>
        <taxon>Magnetospirillum</taxon>
    </lineage>
</organism>
<sequence>MSKTQKEQVARLIGQAGQAVQAGRIADADAFLRRAVKLAPKDAAIWCNLGMVSAMSRRHIDAIGQFGKALALSPDLGAAHVNLARVLFEVERYVEAEKHARRALALAPNGPVELKMLADVAVRRGRTTEGAHLLNRALAIRPDWVDALNSLASVHRLEGRPHRAVELYGRCLAIKPLESAARNLVLTHYYDTASTPQSLAAAVAGWVKLHAHLAPLPAPANDRDPDRRLKIGYVSADLRNHPVAGNIEDVLAAHDRQTFEIFVYSLTAGADQVTQRLAGKVDHWRQAAGVSDAVLARQIRDDGIDILIILAGWTGDNRLRLAALKPAPLQVSWHDFGTSGLAGMDGWITDAVIHPPGQTGEEFGEELLRLPCFYYEPRPESAPEVAVPPCLTGQPVTFGSFNHPVKMTDASLALWAETMQAVPGSRLLLKYRDQFGETGLKERYVERFGALGIGPERLLFRGDTQSEADHLAAYAHVDIGLDPFPFNGSTTTWQALYMGVPVVTLAGSRFVGRVGLSLLTALGLPELAATTPADFVKIAVELAADPGRLRDLRAGMRARIDSSPLVDAAGYTRALEAVLRDFWRRRWCQA</sequence>
<evidence type="ECO:0000256" key="5">
    <source>
        <dbReference type="ARBA" id="ARBA00022679"/>
    </source>
</evidence>
<dbReference type="Pfam" id="PF13432">
    <property type="entry name" value="TPR_16"/>
    <property type="match status" value="2"/>
</dbReference>
<dbReference type="RefSeq" id="WP_068498938.1">
    <property type="nucleotide sequence ID" value="NZ_LWQU01000126.1"/>
</dbReference>
<proteinExistence type="inferred from homology"/>
<dbReference type="PROSITE" id="PS50005">
    <property type="entry name" value="TPR"/>
    <property type="match status" value="2"/>
</dbReference>
<dbReference type="Gene3D" id="3.40.50.2000">
    <property type="entry name" value="Glycogen Phosphorylase B"/>
    <property type="match status" value="1"/>
</dbReference>
<keyword evidence="5" id="KW-0808">Transferase</keyword>
<evidence type="ECO:0000256" key="3">
    <source>
        <dbReference type="ARBA" id="ARBA00011970"/>
    </source>
</evidence>
<dbReference type="PANTHER" id="PTHR44835">
    <property type="entry name" value="UDP-N-ACETYLGLUCOSAMINE--PEPTIDE N-ACETYLGLUCOSAMINYLTRANSFERASE SPINDLY-RELATED"/>
    <property type="match status" value="1"/>
</dbReference>
<dbReference type="SUPFAM" id="SSF48452">
    <property type="entry name" value="TPR-like"/>
    <property type="match status" value="1"/>
</dbReference>
<dbReference type="Proteomes" id="UP000078543">
    <property type="component" value="Unassembled WGS sequence"/>
</dbReference>
<dbReference type="PANTHER" id="PTHR44835:SF1">
    <property type="entry name" value="PROTEIN O-GLCNAC TRANSFERASE"/>
    <property type="match status" value="1"/>
</dbReference>
<dbReference type="InterPro" id="IPR029489">
    <property type="entry name" value="OGT/SEC/SPY_C"/>
</dbReference>
<evidence type="ECO:0000256" key="7">
    <source>
        <dbReference type="ARBA" id="ARBA00022803"/>
    </source>
</evidence>